<reference evidence="3 4" key="1">
    <citation type="submission" date="2017-11" db="EMBL/GenBank/DDBJ databases">
        <title>Evolution of Phototrophy in the Chloroflexi Phylum Driven by Horizontal Gene Transfer.</title>
        <authorList>
            <person name="Ward L.M."/>
            <person name="Hemp J."/>
            <person name="Shih P.M."/>
            <person name="Mcglynn S.E."/>
            <person name="Fischer W."/>
        </authorList>
    </citation>
    <scope>NUCLEOTIDE SEQUENCE [LARGE SCALE GENOMIC DNA]</scope>
    <source>
        <strain evidence="3">JP3_7</strain>
    </source>
</reference>
<keyword evidence="1" id="KW-0732">Signal</keyword>
<dbReference type="InterPro" id="IPR016047">
    <property type="entry name" value="M23ase_b-sheet_dom"/>
</dbReference>
<protein>
    <submittedName>
        <fullName evidence="3">Peptidase M23</fullName>
    </submittedName>
</protein>
<dbReference type="AlphaFoldDB" id="A0A2M8QBH4"/>
<dbReference type="PANTHER" id="PTHR21666:SF270">
    <property type="entry name" value="MUREIN HYDROLASE ACTIVATOR ENVC"/>
    <property type="match status" value="1"/>
</dbReference>
<dbReference type="GO" id="GO:0004222">
    <property type="term" value="F:metalloendopeptidase activity"/>
    <property type="evidence" value="ECO:0007669"/>
    <property type="project" value="TreeGrafter"/>
</dbReference>
<comment type="caution">
    <text evidence="3">The sequence shown here is derived from an EMBL/GenBank/DDBJ whole genome shotgun (WGS) entry which is preliminary data.</text>
</comment>
<dbReference type="CDD" id="cd12797">
    <property type="entry name" value="M23_peptidase"/>
    <property type="match status" value="1"/>
</dbReference>
<organism evidence="3 4">
    <name type="scientific">Candidatus Thermofonsia Clade 3 bacterium</name>
    <dbReference type="NCBI Taxonomy" id="2364212"/>
    <lineage>
        <taxon>Bacteria</taxon>
        <taxon>Bacillati</taxon>
        <taxon>Chloroflexota</taxon>
        <taxon>Candidatus Thermofontia</taxon>
        <taxon>Candidatus Thermofonsia Clade 3</taxon>
    </lineage>
</organism>
<feature type="domain" description="M23ase beta-sheet core" evidence="2">
    <location>
        <begin position="77"/>
        <end position="170"/>
    </location>
</feature>
<evidence type="ECO:0000313" key="4">
    <source>
        <dbReference type="Proteomes" id="UP000230790"/>
    </source>
</evidence>
<dbReference type="PANTHER" id="PTHR21666">
    <property type="entry name" value="PEPTIDASE-RELATED"/>
    <property type="match status" value="1"/>
</dbReference>
<feature type="chain" id="PRO_5014637415" evidence="1">
    <location>
        <begin position="31"/>
        <end position="237"/>
    </location>
</feature>
<name>A0A2M8QBH4_9CHLR</name>
<accession>A0A2M8QBH4</accession>
<dbReference type="Gene3D" id="2.70.70.10">
    <property type="entry name" value="Glucose Permease (Domain IIA)"/>
    <property type="match status" value="1"/>
</dbReference>
<sequence length="237" mass="26398">MLCVRATQCRARVLACAAVTVVLMASPTMAQGEARAVFGLPFAEPPGPDTWLLGQVYGNTTGAFARRREWYRAGQGIHFGIDFSARCGTPIVAIGDGVVLKVDAPEHGSAPHNLLIAHPNGYVSLYGHLLERPPLRVGQRVRRGQVIGLTGDPDLTCNSRPHLHLEIRDRTLGRAFNAHRLIDADWDALMLVGAFGRGFQRDLDDPRKWQSVYDQPDIRFGRPLINEFRNTWPRDWN</sequence>
<gene>
    <name evidence="3" type="ORF">CUN48_10185</name>
</gene>
<dbReference type="EMBL" id="PGTN01000065">
    <property type="protein sequence ID" value="PJF47145.1"/>
    <property type="molecule type" value="Genomic_DNA"/>
</dbReference>
<dbReference type="Proteomes" id="UP000230790">
    <property type="component" value="Unassembled WGS sequence"/>
</dbReference>
<dbReference type="SUPFAM" id="SSF51261">
    <property type="entry name" value="Duplicated hybrid motif"/>
    <property type="match status" value="1"/>
</dbReference>
<dbReference type="Pfam" id="PF01551">
    <property type="entry name" value="Peptidase_M23"/>
    <property type="match status" value="1"/>
</dbReference>
<evidence type="ECO:0000259" key="2">
    <source>
        <dbReference type="Pfam" id="PF01551"/>
    </source>
</evidence>
<feature type="signal peptide" evidence="1">
    <location>
        <begin position="1"/>
        <end position="30"/>
    </location>
</feature>
<evidence type="ECO:0000313" key="3">
    <source>
        <dbReference type="EMBL" id="PJF47145.1"/>
    </source>
</evidence>
<evidence type="ECO:0000256" key="1">
    <source>
        <dbReference type="SAM" id="SignalP"/>
    </source>
</evidence>
<proteinExistence type="predicted"/>
<dbReference type="InterPro" id="IPR050570">
    <property type="entry name" value="Cell_wall_metabolism_enzyme"/>
</dbReference>
<dbReference type="InterPro" id="IPR011055">
    <property type="entry name" value="Dup_hybrid_motif"/>
</dbReference>